<dbReference type="SUPFAM" id="SSF53474">
    <property type="entry name" value="alpha/beta-Hydrolases"/>
    <property type="match status" value="1"/>
</dbReference>
<dbReference type="PANTHER" id="PTHR43265:SF1">
    <property type="entry name" value="ESTERASE ESTD"/>
    <property type="match status" value="1"/>
</dbReference>
<gene>
    <name evidence="3" type="ORF">O3I_040605</name>
</gene>
<feature type="transmembrane region" description="Helical" evidence="1">
    <location>
        <begin position="396"/>
        <end position="420"/>
    </location>
</feature>
<accession>K0FEB2</accession>
<name>K0FEB2_NOCB7</name>
<dbReference type="AlphaFoldDB" id="K0FEB2"/>
<feature type="domain" description="Peptidase S9 prolyl oligopeptidase catalytic" evidence="2">
    <location>
        <begin position="129"/>
        <end position="290"/>
    </location>
</feature>
<dbReference type="eggNOG" id="COG1073">
    <property type="taxonomic scope" value="Bacteria"/>
</dbReference>
<feature type="transmembrane region" description="Helical" evidence="1">
    <location>
        <begin position="357"/>
        <end position="376"/>
    </location>
</feature>
<keyword evidence="1" id="KW-1133">Transmembrane helix</keyword>
<evidence type="ECO:0000313" key="3">
    <source>
        <dbReference type="EMBL" id="AFU06066.1"/>
    </source>
</evidence>
<dbReference type="GO" id="GO:0008236">
    <property type="term" value="F:serine-type peptidase activity"/>
    <property type="evidence" value="ECO:0007669"/>
    <property type="project" value="InterPro"/>
</dbReference>
<dbReference type="KEGG" id="nbr:O3I_040605"/>
<dbReference type="GO" id="GO:0006508">
    <property type="term" value="P:proteolysis"/>
    <property type="evidence" value="ECO:0007669"/>
    <property type="project" value="InterPro"/>
</dbReference>
<dbReference type="Gene3D" id="3.40.50.1820">
    <property type="entry name" value="alpha/beta hydrolase"/>
    <property type="match status" value="1"/>
</dbReference>
<sequence>MQSALIGRLERIAPTVRKPFIRRVTLVAFLVLACVAVGSGPASADVAPIREDVAFQSHGVTLRGTVFVPPAAAGAKRPGIVLVHGAGPGPRDKYLPEAEAFARAGIVTLAFDKRTAGYSLIERDFGLLADDVLAGLAVLRARADVDPARTGLWALSEGAWVAPLAASRSPDVAFLVTIGGSAFDPLRTQTWNLGNQLRHQGISGGLAEAIAGPGAQLMADAGLFPEAGYEPVPVLERSRLPVLALWGVHDTVTPPAESAAVFQQALARAGNQHATIRFVPKAGHTGHRSTDGFDKVGGQIFDGKPLGALDPGYTDVMTSWVWSVARGAAPLSSAEPVPPQVDTSREPSSGAWYDTAVVRYGALAPLLVGFLGYPVLAWAGRRRAPDGRAVRAPARWLSATGLFAVIGTLTYVVSCFATGVQGASAFLAGRSLPWLVLQTFSAVALFSLIATVLVWWRTRRRVVGVDRVRLALLVLAGIVFIPWALSWGLYSL</sequence>
<organism evidence="3 4">
    <name type="scientific">Nocardia brasiliensis (strain ATCC 700358 / HUJEG-1)</name>
    <dbReference type="NCBI Taxonomy" id="1133849"/>
    <lineage>
        <taxon>Bacteria</taxon>
        <taxon>Bacillati</taxon>
        <taxon>Actinomycetota</taxon>
        <taxon>Actinomycetes</taxon>
        <taxon>Mycobacteriales</taxon>
        <taxon>Nocardiaceae</taxon>
        <taxon>Nocardia</taxon>
    </lineage>
</organism>
<evidence type="ECO:0000259" key="2">
    <source>
        <dbReference type="Pfam" id="PF00326"/>
    </source>
</evidence>
<dbReference type="RefSeq" id="WP_014988913.1">
    <property type="nucleotide sequence ID" value="NC_018681.1"/>
</dbReference>
<dbReference type="Proteomes" id="UP000006304">
    <property type="component" value="Chromosome"/>
</dbReference>
<dbReference type="Pfam" id="PF00326">
    <property type="entry name" value="Peptidase_S9"/>
    <property type="match status" value="1"/>
</dbReference>
<dbReference type="HOGENOM" id="CLU_038552_0_0_11"/>
<dbReference type="InterPro" id="IPR053145">
    <property type="entry name" value="AB_hydrolase_Est10"/>
</dbReference>
<dbReference type="InterPro" id="IPR029058">
    <property type="entry name" value="AB_hydrolase_fold"/>
</dbReference>
<protein>
    <recommendedName>
        <fullName evidence="2">Peptidase S9 prolyl oligopeptidase catalytic domain-containing protein</fullName>
    </recommendedName>
</protein>
<proteinExistence type="predicted"/>
<evidence type="ECO:0000256" key="1">
    <source>
        <dbReference type="SAM" id="Phobius"/>
    </source>
</evidence>
<keyword evidence="1" id="KW-0812">Transmembrane</keyword>
<dbReference type="InterPro" id="IPR001375">
    <property type="entry name" value="Peptidase_S9_cat"/>
</dbReference>
<keyword evidence="4" id="KW-1185">Reference proteome</keyword>
<dbReference type="STRING" id="1133849.O3I_040605"/>
<feature type="transmembrane region" description="Helical" evidence="1">
    <location>
        <begin position="468"/>
        <end position="490"/>
    </location>
</feature>
<dbReference type="PANTHER" id="PTHR43265">
    <property type="entry name" value="ESTERASE ESTD"/>
    <property type="match status" value="1"/>
</dbReference>
<evidence type="ECO:0000313" key="4">
    <source>
        <dbReference type="Proteomes" id="UP000006304"/>
    </source>
</evidence>
<feature type="transmembrane region" description="Helical" evidence="1">
    <location>
        <begin position="432"/>
        <end position="456"/>
    </location>
</feature>
<dbReference type="GO" id="GO:0052689">
    <property type="term" value="F:carboxylic ester hydrolase activity"/>
    <property type="evidence" value="ECO:0007669"/>
    <property type="project" value="TreeGrafter"/>
</dbReference>
<reference evidence="3 4" key="1">
    <citation type="journal article" date="2012" name="J. Bacteriol.">
        <title>Complete genome sequence of Nocardia brasiliensis HUJEG-1.</title>
        <authorList>
            <person name="Vera-Cabrera L."/>
            <person name="Ortiz-Lopez R."/>
            <person name="Elizondo-Gonzalez R."/>
            <person name="Perez-Maya A.A."/>
            <person name="Ocampo-Candiani J."/>
        </authorList>
    </citation>
    <scope>NUCLEOTIDE SEQUENCE [LARGE SCALE GENOMIC DNA]</scope>
    <source>
        <strain evidence="4">ATCC 700358</strain>
    </source>
</reference>
<dbReference type="EMBL" id="CP003876">
    <property type="protein sequence ID" value="AFU06066.1"/>
    <property type="molecule type" value="Genomic_DNA"/>
</dbReference>
<keyword evidence="1" id="KW-0472">Membrane</keyword>